<sequence length="121" mass="13463">MSRKNGKSPAPKRAPLEVPVFALAPTDPPPHMIVGDQFVAQTPEGPFQISLRLKERHIREMQDKPLQDQFDIAVATLAPDWSTRLLDLDHVDVVVLQQKWIAAVFQWQGARLGESLGSSTS</sequence>
<gene>
    <name evidence="1" type="ORF">BJ959_000697</name>
</gene>
<reference evidence="1 2" key="1">
    <citation type="submission" date="2020-08" db="EMBL/GenBank/DDBJ databases">
        <title>Sequencing the genomes of 1000 actinobacteria strains.</title>
        <authorList>
            <person name="Klenk H.-P."/>
        </authorList>
    </citation>
    <scope>NUCLEOTIDE SEQUENCE [LARGE SCALE GENOMIC DNA]</scope>
    <source>
        <strain evidence="1 2">DSM 23889</strain>
    </source>
</reference>
<protein>
    <submittedName>
        <fullName evidence="1">Uncharacterized protein</fullName>
    </submittedName>
</protein>
<dbReference type="Proteomes" id="UP000552883">
    <property type="component" value="Unassembled WGS sequence"/>
</dbReference>
<accession>A0A840X4N4</accession>
<proteinExistence type="predicted"/>
<evidence type="ECO:0000313" key="2">
    <source>
        <dbReference type="Proteomes" id="UP000552883"/>
    </source>
</evidence>
<dbReference type="EMBL" id="JACHBS010000001">
    <property type="protein sequence ID" value="MBB5617201.1"/>
    <property type="molecule type" value="Genomic_DNA"/>
</dbReference>
<name>A0A840X4N4_9MICO</name>
<keyword evidence="2" id="KW-1185">Reference proteome</keyword>
<comment type="caution">
    <text evidence="1">The sequence shown here is derived from an EMBL/GenBank/DDBJ whole genome shotgun (WGS) entry which is preliminary data.</text>
</comment>
<evidence type="ECO:0000313" key="1">
    <source>
        <dbReference type="EMBL" id="MBB5617201.1"/>
    </source>
</evidence>
<organism evidence="1 2">
    <name type="scientific">Microcella frigidaquae</name>
    <dbReference type="NCBI Taxonomy" id="424758"/>
    <lineage>
        <taxon>Bacteria</taxon>
        <taxon>Bacillati</taxon>
        <taxon>Actinomycetota</taxon>
        <taxon>Actinomycetes</taxon>
        <taxon>Micrococcales</taxon>
        <taxon>Microbacteriaceae</taxon>
        <taxon>Microcella</taxon>
    </lineage>
</organism>
<dbReference type="RefSeq" id="WP_153982559.1">
    <property type="nucleotide sequence ID" value="NZ_BAAANZ010000009.1"/>
</dbReference>
<dbReference type="AlphaFoldDB" id="A0A840X4N4"/>